<evidence type="ECO:0000313" key="6">
    <source>
        <dbReference type="Proteomes" id="UP001063166"/>
    </source>
</evidence>
<dbReference type="GO" id="GO:0016020">
    <property type="term" value="C:membrane"/>
    <property type="evidence" value="ECO:0007669"/>
    <property type="project" value="UniProtKB-SubCell"/>
</dbReference>
<proteinExistence type="inferred from homology"/>
<dbReference type="InterPro" id="IPR050327">
    <property type="entry name" value="Proton-linked_MCT"/>
</dbReference>
<feature type="transmembrane region" description="Helical" evidence="4">
    <location>
        <begin position="124"/>
        <end position="145"/>
    </location>
</feature>
<keyword evidence="4" id="KW-0472">Membrane</keyword>
<feature type="transmembrane region" description="Helical" evidence="4">
    <location>
        <begin position="419"/>
        <end position="439"/>
    </location>
</feature>
<dbReference type="Gene3D" id="1.20.1250.20">
    <property type="entry name" value="MFS general substrate transporter like domains"/>
    <property type="match status" value="1"/>
</dbReference>
<feature type="transmembrane region" description="Helical" evidence="4">
    <location>
        <begin position="300"/>
        <end position="319"/>
    </location>
</feature>
<evidence type="ECO:0000256" key="4">
    <source>
        <dbReference type="SAM" id="Phobius"/>
    </source>
</evidence>
<feature type="transmembrane region" description="Helical" evidence="4">
    <location>
        <begin position="331"/>
        <end position="350"/>
    </location>
</feature>
<dbReference type="PANTHER" id="PTHR11360:SF234">
    <property type="entry name" value="MFS-TYPE TRANSPORTER DBAD-RELATED"/>
    <property type="match status" value="1"/>
</dbReference>
<dbReference type="GO" id="GO:0022857">
    <property type="term" value="F:transmembrane transporter activity"/>
    <property type="evidence" value="ECO:0007669"/>
    <property type="project" value="InterPro"/>
</dbReference>
<comment type="similarity">
    <text evidence="2">Belongs to the major facilitator superfamily. Monocarboxylate porter (TC 2.A.1.13) family.</text>
</comment>
<evidence type="ECO:0000256" key="2">
    <source>
        <dbReference type="ARBA" id="ARBA00006727"/>
    </source>
</evidence>
<feature type="transmembrane region" description="Helical" evidence="4">
    <location>
        <begin position="186"/>
        <end position="207"/>
    </location>
</feature>
<gene>
    <name evidence="5" type="ORF">LshimejAT787_0701870</name>
</gene>
<dbReference type="Pfam" id="PF07690">
    <property type="entry name" value="MFS_1"/>
    <property type="match status" value="1"/>
</dbReference>
<dbReference type="AlphaFoldDB" id="A0A9P3PQS6"/>
<keyword evidence="6" id="KW-1185">Reference proteome</keyword>
<organism evidence="5 6">
    <name type="scientific">Lyophyllum shimeji</name>
    <name type="common">Hon-shimeji</name>
    <name type="synonym">Tricholoma shimeji</name>
    <dbReference type="NCBI Taxonomy" id="47721"/>
    <lineage>
        <taxon>Eukaryota</taxon>
        <taxon>Fungi</taxon>
        <taxon>Dikarya</taxon>
        <taxon>Basidiomycota</taxon>
        <taxon>Agaricomycotina</taxon>
        <taxon>Agaricomycetes</taxon>
        <taxon>Agaricomycetidae</taxon>
        <taxon>Agaricales</taxon>
        <taxon>Tricholomatineae</taxon>
        <taxon>Lyophyllaceae</taxon>
        <taxon>Lyophyllum</taxon>
    </lineage>
</organism>
<feature type="transmembrane region" description="Helical" evidence="4">
    <location>
        <begin position="98"/>
        <end position="117"/>
    </location>
</feature>
<feature type="region of interest" description="Disordered" evidence="3">
    <location>
        <begin position="1"/>
        <end position="35"/>
    </location>
</feature>
<feature type="transmembrane region" description="Helical" evidence="4">
    <location>
        <begin position="393"/>
        <end position="413"/>
    </location>
</feature>
<keyword evidence="4" id="KW-1133">Transmembrane helix</keyword>
<dbReference type="EMBL" id="BRPK01000007">
    <property type="protein sequence ID" value="GLB39677.1"/>
    <property type="molecule type" value="Genomic_DNA"/>
</dbReference>
<evidence type="ECO:0000256" key="1">
    <source>
        <dbReference type="ARBA" id="ARBA00004141"/>
    </source>
</evidence>
<dbReference type="SUPFAM" id="SSF103473">
    <property type="entry name" value="MFS general substrate transporter"/>
    <property type="match status" value="1"/>
</dbReference>
<dbReference type="InterPro" id="IPR036259">
    <property type="entry name" value="MFS_trans_sf"/>
</dbReference>
<evidence type="ECO:0000313" key="5">
    <source>
        <dbReference type="EMBL" id="GLB39677.1"/>
    </source>
</evidence>
<dbReference type="Proteomes" id="UP001063166">
    <property type="component" value="Unassembled WGS sequence"/>
</dbReference>
<feature type="transmembrane region" description="Helical" evidence="4">
    <location>
        <begin position="356"/>
        <end position="381"/>
    </location>
</feature>
<feature type="compositionally biased region" description="Polar residues" evidence="3">
    <location>
        <begin position="1"/>
        <end position="12"/>
    </location>
</feature>
<dbReference type="PANTHER" id="PTHR11360">
    <property type="entry name" value="MONOCARBOXYLATE TRANSPORTER"/>
    <property type="match status" value="1"/>
</dbReference>
<evidence type="ECO:0000256" key="3">
    <source>
        <dbReference type="SAM" id="MobiDB-lite"/>
    </source>
</evidence>
<comment type="subcellular location">
    <subcellularLocation>
        <location evidence="1">Membrane</location>
        <topology evidence="1">Multi-pass membrane protein</topology>
    </subcellularLocation>
</comment>
<dbReference type="OrthoDB" id="6499973at2759"/>
<feature type="transmembrane region" description="Helical" evidence="4">
    <location>
        <begin position="219"/>
        <end position="239"/>
    </location>
</feature>
<keyword evidence="4" id="KW-0812">Transmembrane</keyword>
<sequence>MVMASTTASTMASLHDEQSNSEKGGSDALKPPPLPSDGETHVDAAAVDFPEGGLRAWSVVLGVWIAQFCTFGYTNAYGVYNDFYVREYLNGKYTSSQISWIGSAQLMLVLSIGLFSGRAFDTGYFYHLMIGGSLLLVFCMFMVSLSQAGQFYQIFLAQGLGVGTAVGITYVPSVSLLAHYFQRRRALAMGIAVSGSGVGGAVHPIMLNALFHGPVGFHNGVRASAGLLGGLLFIAILLMKPRLPPKSRKHGSTLSDLRVFLRDPPYVFMVLGTVLVFSGLYFPIFFLQLNAINNGISRNLAFYTLVVLNGASTVGRVLPNLLVARTGVFNVMIPCVLASSVLIFCFLALVNAAGTIVFAVLYGFFSGAYASLLSPMIASLAKKDSEIGARLGVCFFFTGFGGLVGTPVAGALLSKDFIWWRPSLFAGICVLTGALCFAVTRMLAARNKGTGWL</sequence>
<name>A0A9P3PQS6_LYOSH</name>
<reference evidence="5" key="1">
    <citation type="submission" date="2022-07" db="EMBL/GenBank/DDBJ databases">
        <title>The genome of Lyophyllum shimeji provides insight into the initial evolution of ectomycorrhizal fungal genome.</title>
        <authorList>
            <person name="Kobayashi Y."/>
            <person name="Shibata T."/>
            <person name="Hirakawa H."/>
            <person name="Shigenobu S."/>
            <person name="Nishiyama T."/>
            <person name="Yamada A."/>
            <person name="Hasebe M."/>
            <person name="Kawaguchi M."/>
        </authorList>
    </citation>
    <scope>NUCLEOTIDE SEQUENCE</scope>
    <source>
        <strain evidence="5">AT787</strain>
    </source>
</reference>
<feature type="transmembrane region" description="Helical" evidence="4">
    <location>
        <begin position="56"/>
        <end position="78"/>
    </location>
</feature>
<feature type="transmembrane region" description="Helical" evidence="4">
    <location>
        <begin position="151"/>
        <end position="174"/>
    </location>
</feature>
<protein>
    <submittedName>
        <fullName evidence="5">Major facilitator superfamily protein</fullName>
    </submittedName>
</protein>
<comment type="caution">
    <text evidence="5">The sequence shown here is derived from an EMBL/GenBank/DDBJ whole genome shotgun (WGS) entry which is preliminary data.</text>
</comment>
<accession>A0A9P3PQS6</accession>
<dbReference type="InterPro" id="IPR011701">
    <property type="entry name" value="MFS"/>
</dbReference>
<feature type="transmembrane region" description="Helical" evidence="4">
    <location>
        <begin position="266"/>
        <end position="288"/>
    </location>
</feature>